<dbReference type="InParanoid" id="B6IKV7"/>
<gene>
    <name evidence="2" type="ORF">CBG26007</name>
    <name evidence="2" type="ORF">CBG_26007</name>
</gene>
<dbReference type="EMBL" id="HE600936">
    <property type="protein sequence ID" value="CAS00537.1"/>
    <property type="molecule type" value="Genomic_DNA"/>
</dbReference>
<dbReference type="AlphaFoldDB" id="B6IKV7"/>
<reference evidence="2 3" key="2">
    <citation type="journal article" date="2011" name="PLoS Genet.">
        <title>Caenorhabditis briggsae recombinant inbred line genotypes reveal inter-strain incompatibility and the evolution of recombination.</title>
        <authorList>
            <person name="Ross J.A."/>
            <person name="Koboldt D.C."/>
            <person name="Staisch J.E."/>
            <person name="Chamberlin H.M."/>
            <person name="Gupta B.P."/>
            <person name="Miller R.D."/>
            <person name="Baird S.E."/>
            <person name="Haag E.S."/>
        </authorList>
    </citation>
    <scope>NUCLEOTIDE SEQUENCE [LARGE SCALE GENOMIC DNA]</scope>
    <source>
        <strain evidence="2 3">AF16</strain>
    </source>
</reference>
<reference evidence="2 3" key="1">
    <citation type="journal article" date="2003" name="PLoS Biol.">
        <title>The genome sequence of Caenorhabditis briggsae: a platform for comparative genomics.</title>
        <authorList>
            <person name="Stein L.D."/>
            <person name="Bao Z."/>
            <person name="Blasiar D."/>
            <person name="Blumenthal T."/>
            <person name="Brent M.R."/>
            <person name="Chen N."/>
            <person name="Chinwalla A."/>
            <person name="Clarke L."/>
            <person name="Clee C."/>
            <person name="Coghlan A."/>
            <person name="Coulson A."/>
            <person name="D'Eustachio P."/>
            <person name="Fitch D.H."/>
            <person name="Fulton L.A."/>
            <person name="Fulton R.E."/>
            <person name="Griffiths-Jones S."/>
            <person name="Harris T.W."/>
            <person name="Hillier L.W."/>
            <person name="Kamath R."/>
            <person name="Kuwabara P.E."/>
            <person name="Mardis E.R."/>
            <person name="Marra M.A."/>
            <person name="Miner T.L."/>
            <person name="Minx P."/>
            <person name="Mullikin J.C."/>
            <person name="Plumb R.W."/>
            <person name="Rogers J."/>
            <person name="Schein J.E."/>
            <person name="Sohrmann M."/>
            <person name="Spieth J."/>
            <person name="Stajich J.E."/>
            <person name="Wei C."/>
            <person name="Willey D."/>
            <person name="Wilson R.K."/>
            <person name="Durbin R."/>
            <person name="Waterston R.H."/>
        </authorList>
    </citation>
    <scope>NUCLEOTIDE SEQUENCE [LARGE SCALE GENOMIC DNA]</scope>
    <source>
        <strain evidence="2 3">AF16</strain>
    </source>
</reference>
<name>B6IKV7_CAEBR</name>
<evidence type="ECO:0000313" key="2">
    <source>
        <dbReference type="EMBL" id="CAS00537.1"/>
    </source>
</evidence>
<proteinExistence type="predicted"/>
<evidence type="ECO:0000256" key="1">
    <source>
        <dbReference type="SAM" id="Phobius"/>
    </source>
</evidence>
<accession>B6IKV7</accession>
<evidence type="ECO:0000313" key="3">
    <source>
        <dbReference type="Proteomes" id="UP000008549"/>
    </source>
</evidence>
<keyword evidence="1" id="KW-0812">Transmembrane</keyword>
<dbReference type="KEGG" id="cbr:CBG_26007"/>
<dbReference type="CTD" id="68917489"/>
<keyword evidence="1" id="KW-0472">Membrane</keyword>
<keyword evidence="1" id="KW-1133">Transmembrane helix</keyword>
<feature type="transmembrane region" description="Helical" evidence="1">
    <location>
        <begin position="12"/>
        <end position="36"/>
    </location>
</feature>
<sequence length="51" mass="6042">MSIYIKREQSSVLFRICFSFFLVLFILTSFIGHHVFLFPSIFHPSLTFIVD</sequence>
<dbReference type="GeneID" id="68917489"/>
<organism evidence="2 3">
    <name type="scientific">Caenorhabditis briggsae</name>
    <dbReference type="NCBI Taxonomy" id="6238"/>
    <lineage>
        <taxon>Eukaryota</taxon>
        <taxon>Metazoa</taxon>
        <taxon>Ecdysozoa</taxon>
        <taxon>Nematoda</taxon>
        <taxon>Chromadorea</taxon>
        <taxon>Rhabditida</taxon>
        <taxon>Rhabditina</taxon>
        <taxon>Rhabditomorpha</taxon>
        <taxon>Rhabditoidea</taxon>
        <taxon>Rhabditidae</taxon>
        <taxon>Peloderinae</taxon>
        <taxon>Caenorhabditis</taxon>
    </lineage>
</organism>
<keyword evidence="3" id="KW-1185">Reference proteome</keyword>
<dbReference type="Proteomes" id="UP000008549">
    <property type="component" value="Unassembled WGS sequence"/>
</dbReference>
<protein>
    <submittedName>
        <fullName evidence="2">Protein CBG26007</fullName>
    </submittedName>
</protein>
<dbReference type="RefSeq" id="XP_045100096.1">
    <property type="nucleotide sequence ID" value="XM_045243706.1"/>
</dbReference>
<dbReference type="HOGENOM" id="CLU_3108392_0_0_1"/>